<dbReference type="Pfam" id="PF02738">
    <property type="entry name" value="MoCoBD_1"/>
    <property type="match status" value="1"/>
</dbReference>
<dbReference type="InterPro" id="IPR000674">
    <property type="entry name" value="Ald_Oxase/Xan_DH_a/b"/>
</dbReference>
<evidence type="ECO:0000313" key="4">
    <source>
        <dbReference type="EMBL" id="MBB6560759.1"/>
    </source>
</evidence>
<evidence type="ECO:0000256" key="1">
    <source>
        <dbReference type="ARBA" id="ARBA00022505"/>
    </source>
</evidence>
<evidence type="ECO:0000313" key="5">
    <source>
        <dbReference type="Proteomes" id="UP000575083"/>
    </source>
</evidence>
<gene>
    <name evidence="4" type="ORF">HNP48_003435</name>
</gene>
<dbReference type="InterPro" id="IPR037165">
    <property type="entry name" value="AldOxase/xan_DH_Mopterin-bd_sf"/>
</dbReference>
<organism evidence="4 5">
    <name type="scientific">Acidovorax soli</name>
    <dbReference type="NCBI Taxonomy" id="592050"/>
    <lineage>
        <taxon>Bacteria</taxon>
        <taxon>Pseudomonadati</taxon>
        <taxon>Pseudomonadota</taxon>
        <taxon>Betaproteobacteria</taxon>
        <taxon>Burkholderiales</taxon>
        <taxon>Comamonadaceae</taxon>
        <taxon>Acidovorax</taxon>
    </lineage>
</organism>
<dbReference type="InterPro" id="IPR016208">
    <property type="entry name" value="Ald_Oxase/xanthine_DH-like"/>
</dbReference>
<dbReference type="EMBL" id="JACHLK010000006">
    <property type="protein sequence ID" value="MBB6560759.1"/>
    <property type="molecule type" value="Genomic_DNA"/>
</dbReference>
<dbReference type="GO" id="GO:0043885">
    <property type="term" value="F:anaerobic carbon-monoxide dehydrogenase activity"/>
    <property type="evidence" value="ECO:0007669"/>
    <property type="project" value="UniProtKB-EC"/>
</dbReference>
<dbReference type="Pfam" id="PF01315">
    <property type="entry name" value="Ald_Xan_dh_C"/>
    <property type="match status" value="1"/>
</dbReference>
<dbReference type="InterPro" id="IPR008274">
    <property type="entry name" value="AldOxase/xan_DH_MoCoBD1"/>
</dbReference>
<evidence type="ECO:0000256" key="2">
    <source>
        <dbReference type="ARBA" id="ARBA00023002"/>
    </source>
</evidence>
<accession>A0A7X0UAC5</accession>
<keyword evidence="2 4" id="KW-0560">Oxidoreductase</keyword>
<dbReference type="Pfam" id="PF20256">
    <property type="entry name" value="MoCoBD_2"/>
    <property type="match status" value="2"/>
</dbReference>
<keyword evidence="1" id="KW-0500">Molybdenum</keyword>
<dbReference type="Proteomes" id="UP000575083">
    <property type="component" value="Unassembled WGS sequence"/>
</dbReference>
<dbReference type="PANTHER" id="PTHR11908">
    <property type="entry name" value="XANTHINE DEHYDROGENASE"/>
    <property type="match status" value="1"/>
</dbReference>
<keyword evidence="5" id="KW-1185">Reference proteome</keyword>
<dbReference type="InterPro" id="IPR036856">
    <property type="entry name" value="Ald_Oxase/Xan_DH_a/b_sf"/>
</dbReference>
<dbReference type="SUPFAM" id="SSF54665">
    <property type="entry name" value="CO dehydrogenase molybdoprotein N-domain-like"/>
    <property type="match status" value="1"/>
</dbReference>
<comment type="caution">
    <text evidence="4">The sequence shown here is derived from an EMBL/GenBank/DDBJ whole genome shotgun (WGS) entry which is preliminary data.</text>
</comment>
<dbReference type="EC" id="1.2.7.4" evidence="4"/>
<dbReference type="SUPFAM" id="SSF56003">
    <property type="entry name" value="Molybdenum cofactor-binding domain"/>
    <property type="match status" value="1"/>
</dbReference>
<dbReference type="Gene3D" id="3.30.365.10">
    <property type="entry name" value="Aldehyde oxidase/xanthine dehydrogenase, molybdopterin binding domain"/>
    <property type="match status" value="5"/>
</dbReference>
<dbReference type="Gene3D" id="3.90.1170.50">
    <property type="entry name" value="Aldehyde oxidase/xanthine dehydrogenase, a/b hammerhead"/>
    <property type="match status" value="1"/>
</dbReference>
<dbReference type="InterPro" id="IPR046867">
    <property type="entry name" value="AldOxase/xan_DH_MoCoBD2"/>
</dbReference>
<dbReference type="SMART" id="SM01008">
    <property type="entry name" value="Ald_Xan_dh_C"/>
    <property type="match status" value="1"/>
</dbReference>
<feature type="domain" description="Aldehyde oxidase/xanthine dehydrogenase a/b hammerhead" evidence="3">
    <location>
        <begin position="18"/>
        <end position="137"/>
    </location>
</feature>
<dbReference type="RefSeq" id="WP_184859107.1">
    <property type="nucleotide sequence ID" value="NZ_JACHLK010000006.1"/>
</dbReference>
<proteinExistence type="predicted"/>
<name>A0A7X0UAC5_9BURK</name>
<evidence type="ECO:0000259" key="3">
    <source>
        <dbReference type="SMART" id="SM01008"/>
    </source>
</evidence>
<dbReference type="GO" id="GO:0005506">
    <property type="term" value="F:iron ion binding"/>
    <property type="evidence" value="ECO:0007669"/>
    <property type="project" value="InterPro"/>
</dbReference>
<dbReference type="AlphaFoldDB" id="A0A7X0UAC5"/>
<sequence length="708" mass="74084">MLNTAFTPLRREDTALLMGRGQYTGDVPAEGALHAVFVRSPLAHGRLLGVDARAAAQAEGVVAVLTAENLVDAQGERRVHMPPPNPLLPVAPVTPIEPLAHGEVVYVGQPVALVLARSLVAAQQAALQVQLDIEPLAPVTDFDGARPVTQVAHQVAGPQAAAAVACEASATLDVPRVLALSMEPRGMVAQWHGDAPARLTVHLGTQAPSRAQADIAAALGWDDTARVRVVTGNVGGAFGAKSSLCPEDLAIALAARRMQASVRWISSRSDEFTSGMHGRGARLAGRLSVTAEGHFAALQAELQFTLGAWLPFSAVVPLRNTARILPGPYRVAQLDVQGRAGLAHSAPVTIYRGAGRPEAALLMETLVEQAARTVGIDPVELRRRNLVEAADMPYTTPTGEVFDSGDYRRALEMACERFGYVEQRALQAQRRADGEVVGIGMALYVEPCGVGWESARVDWHEDGRVTVATGSPAQGQGHATTYARIAGEALDIAAERVEVVYGDTALCPPGVGALASRSTALAGGAIVQACRELQARRAAGEALPLSASTRFTGGEAWSYGCVIARMAVDRDTGRPGIEQITWADDAGHIVHPELAKGQLVGGLAQGLGQALLERLVYDGAGQLVTGSLMDYAAPRADDMPAAIDIASFATPSPHNLLGAKGVGEAGCIGVPAALMNAARDALAPLGECALQFPLTSEQFWRAMSGRSL</sequence>
<reference evidence="4 5" key="1">
    <citation type="submission" date="2020-08" db="EMBL/GenBank/DDBJ databases">
        <title>Functional genomics of gut bacteria from endangered species of beetles.</title>
        <authorList>
            <person name="Carlos-Shanley C."/>
        </authorList>
    </citation>
    <scope>NUCLEOTIDE SEQUENCE [LARGE SCALE GENOMIC DNA]</scope>
    <source>
        <strain evidence="4 5">S00198</strain>
    </source>
</reference>
<protein>
    <submittedName>
        <fullName evidence="4">Carbon-monoxide dehydrogenase large subunit</fullName>
        <ecNumber evidence="4">1.2.7.4</ecNumber>
    </submittedName>
</protein>
<dbReference type="PANTHER" id="PTHR11908:SF132">
    <property type="entry name" value="ALDEHYDE OXIDASE 1-RELATED"/>
    <property type="match status" value="1"/>
</dbReference>